<protein>
    <submittedName>
        <fullName evidence="2">Uncharacterized protein</fullName>
    </submittedName>
</protein>
<dbReference type="AlphaFoldDB" id="A0A448UTI0"/>
<evidence type="ECO:0000256" key="1">
    <source>
        <dbReference type="SAM" id="MobiDB-lite"/>
    </source>
</evidence>
<proteinExistence type="predicted"/>
<feature type="region of interest" description="Disordered" evidence="1">
    <location>
        <begin position="1"/>
        <end position="61"/>
    </location>
</feature>
<organism evidence="2 3">
    <name type="scientific">Rothia dentocariosa</name>
    <dbReference type="NCBI Taxonomy" id="2047"/>
    <lineage>
        <taxon>Bacteria</taxon>
        <taxon>Bacillati</taxon>
        <taxon>Actinomycetota</taxon>
        <taxon>Actinomycetes</taxon>
        <taxon>Micrococcales</taxon>
        <taxon>Micrococcaceae</taxon>
        <taxon>Rothia</taxon>
    </lineage>
</organism>
<reference evidence="2 3" key="1">
    <citation type="submission" date="2018-12" db="EMBL/GenBank/DDBJ databases">
        <authorList>
            <consortium name="Pathogen Informatics"/>
        </authorList>
    </citation>
    <scope>NUCLEOTIDE SEQUENCE [LARGE SCALE GENOMIC DNA]</scope>
    <source>
        <strain evidence="2 3">NCTC10918</strain>
    </source>
</reference>
<dbReference type="Proteomes" id="UP000270988">
    <property type="component" value="Chromosome"/>
</dbReference>
<sequence>MPRWNDDENSMFPAPAGMSPGSIEIPDMRVNVPRTRGMSPGSSPQKLERSHVPRTRGDEPR</sequence>
<accession>A0A448UTI0</accession>
<name>A0A448UTI0_9MICC</name>
<evidence type="ECO:0000313" key="3">
    <source>
        <dbReference type="Proteomes" id="UP000270988"/>
    </source>
</evidence>
<feature type="compositionally biased region" description="Basic and acidic residues" evidence="1">
    <location>
        <begin position="46"/>
        <end position="61"/>
    </location>
</feature>
<gene>
    <name evidence="2" type="ORF">NCTC10918_00496</name>
</gene>
<evidence type="ECO:0000313" key="2">
    <source>
        <dbReference type="EMBL" id="VEJ29247.1"/>
    </source>
</evidence>
<dbReference type="EMBL" id="LR134521">
    <property type="protein sequence ID" value="VEJ29247.1"/>
    <property type="molecule type" value="Genomic_DNA"/>
</dbReference>